<evidence type="ECO:0000256" key="1">
    <source>
        <dbReference type="SAM" id="MobiDB-lite"/>
    </source>
</evidence>
<name>N1MKS5_9SPHN</name>
<feature type="region of interest" description="Disordered" evidence="1">
    <location>
        <begin position="1"/>
        <end position="49"/>
    </location>
</feature>
<dbReference type="AlphaFoldDB" id="N1MKS5"/>
<sequence length="49" mass="4911">MHGCSSPPIMTFIGRSAGNDGRTKGASAGGRTGGVRHLAPRQSASGTRT</sequence>
<proteinExistence type="predicted"/>
<reference evidence="3" key="2">
    <citation type="submission" date="2013-04" db="EMBL/GenBank/DDBJ databases">
        <title>Bisphenol A degrading Sphingobium sp. strain BiD32.</title>
        <authorList>
            <person name="Nielsen J.L."/>
            <person name="Zhou N.A."/>
            <person name="Kjeldal H."/>
        </authorList>
    </citation>
    <scope>NUCLEOTIDE SEQUENCE [LARGE SCALE GENOMIC DNA]</scope>
    <source>
        <strain evidence="3">BiD32</strain>
    </source>
</reference>
<gene>
    <name evidence="2" type="ORF">EBBID32_21840</name>
</gene>
<accession>N1MKS5</accession>
<evidence type="ECO:0000313" key="3">
    <source>
        <dbReference type="Proteomes" id="UP000013201"/>
    </source>
</evidence>
<keyword evidence="3" id="KW-1185">Reference proteome</keyword>
<dbReference type="Proteomes" id="UP000013201">
    <property type="component" value="Unassembled WGS sequence"/>
</dbReference>
<reference evidence="2 3" key="1">
    <citation type="submission" date="2013-03" db="EMBL/GenBank/DDBJ databases">
        <authorList>
            <person name="Le V."/>
        </authorList>
    </citation>
    <scope>NUCLEOTIDE SEQUENCE [LARGE SCALE GENOMIC DNA]</scope>
    <source>
        <strain evidence="2 3">BiD32</strain>
    </source>
</reference>
<protein>
    <submittedName>
        <fullName evidence="2">Uncharacterized protein</fullName>
    </submittedName>
</protein>
<organism evidence="2 3">
    <name type="scientific">Sphingobium indicum BiD32</name>
    <dbReference type="NCBI Taxonomy" id="1301087"/>
    <lineage>
        <taxon>Bacteria</taxon>
        <taxon>Pseudomonadati</taxon>
        <taxon>Pseudomonadota</taxon>
        <taxon>Alphaproteobacteria</taxon>
        <taxon>Sphingomonadales</taxon>
        <taxon>Sphingomonadaceae</taxon>
        <taxon>Sphingobium</taxon>
    </lineage>
</organism>
<evidence type="ECO:0000313" key="2">
    <source>
        <dbReference type="EMBL" id="CCW17835.1"/>
    </source>
</evidence>
<dbReference type="EMBL" id="CAVK010000105">
    <property type="protein sequence ID" value="CCW17835.1"/>
    <property type="molecule type" value="Genomic_DNA"/>
</dbReference>
<comment type="caution">
    <text evidence="2">The sequence shown here is derived from an EMBL/GenBank/DDBJ whole genome shotgun (WGS) entry which is preliminary data.</text>
</comment>